<dbReference type="AlphaFoldDB" id="A0AAI9X591"/>
<reference evidence="1" key="2">
    <citation type="journal article" date="2016" name="Fungal Biol.">
        <title>Ochratoxin A production by Penicillium thymicola.</title>
        <authorList>
            <person name="Nguyen H.D.T."/>
            <person name="McMullin D.R."/>
            <person name="Ponomareva E."/>
            <person name="Riley R."/>
            <person name="Pomraning K.R."/>
            <person name="Baker S.E."/>
            <person name="Seifert K.A."/>
        </authorList>
    </citation>
    <scope>NUCLEOTIDE SEQUENCE</scope>
    <source>
        <strain evidence="1">DAOM 180753</strain>
    </source>
</reference>
<protein>
    <submittedName>
        <fullName evidence="1">Uncharacterized protein</fullName>
    </submittedName>
</protein>
<dbReference type="EMBL" id="LACB01000337">
    <property type="protein sequence ID" value="KAJ9484466.1"/>
    <property type="molecule type" value="Genomic_DNA"/>
</dbReference>
<name>A0AAI9X591_PENTH</name>
<proteinExistence type="predicted"/>
<accession>A0AAI9X591</accession>
<evidence type="ECO:0000313" key="2">
    <source>
        <dbReference type="Proteomes" id="UP001227192"/>
    </source>
</evidence>
<comment type="caution">
    <text evidence="1">The sequence shown here is derived from an EMBL/GenBank/DDBJ whole genome shotgun (WGS) entry which is preliminary data.</text>
</comment>
<reference evidence="1" key="1">
    <citation type="submission" date="2015-06" db="EMBL/GenBank/DDBJ databases">
        <authorList>
            <person name="Nguyen H."/>
        </authorList>
    </citation>
    <scope>NUCLEOTIDE SEQUENCE</scope>
    <source>
        <strain evidence="1">DAOM 180753</strain>
    </source>
</reference>
<sequence>MQPNTFTSTLITPISLHLSSAPQNVSQLFDFFIIIPSFLLITDPSHNLPQFLSLKMRLQTLIQFILPSATLAQSPDTSLGSTLNVTVIGARHNRSTLECWALQPGFETSDQPGQVGTATLDLGSTGGNASFTVLRAGFDGGRHNAPALQWVVFLSGLAHITLPNSTTEAWIQGGKNGAILALDTADVSALGHFTTYPSQDRTTSVLIPLGEKGVPGHRVLHNGPCQGEELLV</sequence>
<gene>
    <name evidence="1" type="ORF">VN97_g8906</name>
</gene>
<evidence type="ECO:0000313" key="1">
    <source>
        <dbReference type="EMBL" id="KAJ9484466.1"/>
    </source>
</evidence>
<keyword evidence="2" id="KW-1185">Reference proteome</keyword>
<organism evidence="1 2">
    <name type="scientific">Penicillium thymicola</name>
    <dbReference type="NCBI Taxonomy" id="293382"/>
    <lineage>
        <taxon>Eukaryota</taxon>
        <taxon>Fungi</taxon>
        <taxon>Dikarya</taxon>
        <taxon>Ascomycota</taxon>
        <taxon>Pezizomycotina</taxon>
        <taxon>Eurotiomycetes</taxon>
        <taxon>Eurotiomycetidae</taxon>
        <taxon>Eurotiales</taxon>
        <taxon>Aspergillaceae</taxon>
        <taxon>Penicillium</taxon>
    </lineage>
</organism>
<dbReference type="Proteomes" id="UP001227192">
    <property type="component" value="Unassembled WGS sequence"/>
</dbReference>